<feature type="region of interest" description="Disordered" evidence="1">
    <location>
        <begin position="1"/>
        <end position="24"/>
    </location>
</feature>
<sequence>MEGPLAKAKLPQGTPVCADKGHDSAGNKGVLKRVKFKSRIMHKGVRGCKLT</sequence>
<protein>
    <recommendedName>
        <fullName evidence="4">Transposase IS4-like domain-containing protein</fullName>
    </recommendedName>
</protein>
<dbReference type="AlphaFoldDB" id="D1PZI2"/>
<reference evidence="2 3" key="1">
    <citation type="submission" date="2009-10" db="EMBL/GenBank/DDBJ databases">
        <authorList>
            <person name="Qin X."/>
            <person name="Bachman B."/>
            <person name="Battles P."/>
            <person name="Bell A."/>
            <person name="Bess C."/>
            <person name="Bickham C."/>
            <person name="Chaboub L."/>
            <person name="Chen D."/>
            <person name="Coyle M."/>
            <person name="Deiros D.R."/>
            <person name="Dinh H."/>
            <person name="Forbes L."/>
            <person name="Fowler G."/>
            <person name="Francisco L."/>
            <person name="Fu Q."/>
            <person name="Gubbala S."/>
            <person name="Hale W."/>
            <person name="Han Y."/>
            <person name="Hemphill L."/>
            <person name="Highlander S.K."/>
            <person name="Hirani K."/>
            <person name="Hogues M."/>
            <person name="Jackson L."/>
            <person name="Jakkamsetti A."/>
            <person name="Javaid M."/>
            <person name="Jiang H."/>
            <person name="Korchina V."/>
            <person name="Kovar C."/>
            <person name="Lara F."/>
            <person name="Lee S."/>
            <person name="Mata R."/>
            <person name="Mathew T."/>
            <person name="Moen C."/>
            <person name="Morales K."/>
            <person name="Munidasa M."/>
            <person name="Nazareth L."/>
            <person name="Ngo R."/>
            <person name="Nguyen L."/>
            <person name="Okwuonu G."/>
            <person name="Ongeri F."/>
            <person name="Patil S."/>
            <person name="Petrosino J."/>
            <person name="Pham C."/>
            <person name="Pham P."/>
            <person name="Pu L.-L."/>
            <person name="Puazo M."/>
            <person name="Raj R."/>
            <person name="Reid J."/>
            <person name="Rouhana J."/>
            <person name="Saada N."/>
            <person name="Shang Y."/>
            <person name="Simmons D."/>
            <person name="Thornton R."/>
            <person name="Warren J."/>
            <person name="Weissenberger G."/>
            <person name="Zhang J."/>
            <person name="Zhang L."/>
            <person name="Zhou C."/>
            <person name="Zhu D."/>
            <person name="Muzny D."/>
            <person name="Worley K."/>
            <person name="Gibbs R."/>
        </authorList>
    </citation>
    <scope>NUCLEOTIDE SEQUENCE [LARGE SCALE GENOMIC DNA]</scope>
    <source>
        <strain evidence="2 3">DSM 17361</strain>
    </source>
</reference>
<name>D1PZI2_9BACT</name>
<accession>D1PZI2</accession>
<dbReference type="EMBL" id="ACKS01000085">
    <property type="protein sequence ID" value="EFA43140.1"/>
    <property type="molecule type" value="Genomic_DNA"/>
</dbReference>
<evidence type="ECO:0000313" key="2">
    <source>
        <dbReference type="EMBL" id="EFA43140.1"/>
    </source>
</evidence>
<evidence type="ECO:0000256" key="1">
    <source>
        <dbReference type="SAM" id="MobiDB-lite"/>
    </source>
</evidence>
<comment type="caution">
    <text evidence="2">The sequence shown here is derived from an EMBL/GenBank/DDBJ whole genome shotgun (WGS) entry which is preliminary data.</text>
</comment>
<evidence type="ECO:0008006" key="4">
    <source>
        <dbReference type="Google" id="ProtNLM"/>
    </source>
</evidence>
<gene>
    <name evidence="2" type="ORF">HMPREF0645_2367</name>
</gene>
<dbReference type="HOGENOM" id="CLU_3102156_0_0_10"/>
<proteinExistence type="predicted"/>
<evidence type="ECO:0000313" key="3">
    <source>
        <dbReference type="Proteomes" id="UP000003160"/>
    </source>
</evidence>
<organism evidence="2 3">
    <name type="scientific">Hallella bergensis DSM 17361</name>
    <dbReference type="NCBI Taxonomy" id="585502"/>
    <lineage>
        <taxon>Bacteria</taxon>
        <taxon>Pseudomonadati</taxon>
        <taxon>Bacteroidota</taxon>
        <taxon>Bacteroidia</taxon>
        <taxon>Bacteroidales</taxon>
        <taxon>Prevotellaceae</taxon>
        <taxon>Hallella</taxon>
    </lineage>
</organism>
<keyword evidence="3" id="KW-1185">Reference proteome</keyword>
<dbReference type="Proteomes" id="UP000003160">
    <property type="component" value="Unassembled WGS sequence"/>
</dbReference>